<keyword evidence="5" id="KW-1185">Reference proteome</keyword>
<dbReference type="Pfam" id="PF13280">
    <property type="entry name" value="WYL"/>
    <property type="match status" value="1"/>
</dbReference>
<dbReference type="PIRSF" id="PIRSF016838">
    <property type="entry name" value="PafC"/>
    <property type="match status" value="1"/>
</dbReference>
<dbReference type="PROSITE" id="PS52050">
    <property type="entry name" value="WYL"/>
    <property type="match status" value="1"/>
</dbReference>
<reference evidence="4 5" key="1">
    <citation type="submission" date="2024-09" db="EMBL/GenBank/DDBJ databases">
        <authorList>
            <person name="Sun Q."/>
            <person name="Mori K."/>
        </authorList>
    </citation>
    <scope>NUCLEOTIDE SEQUENCE [LARGE SCALE GENOMIC DNA]</scope>
    <source>
        <strain evidence="4 5">TBRC 2205</strain>
    </source>
</reference>
<comment type="caution">
    <text evidence="4">The sequence shown here is derived from an EMBL/GenBank/DDBJ whole genome shotgun (WGS) entry which is preliminary data.</text>
</comment>
<evidence type="ECO:0000313" key="5">
    <source>
        <dbReference type="Proteomes" id="UP001589894"/>
    </source>
</evidence>
<dbReference type="PANTHER" id="PTHR34580">
    <property type="match status" value="1"/>
</dbReference>
<dbReference type="Proteomes" id="UP001589894">
    <property type="component" value="Unassembled WGS sequence"/>
</dbReference>
<dbReference type="Gene3D" id="1.10.10.10">
    <property type="entry name" value="Winged helix-like DNA-binding domain superfamily/Winged helix DNA-binding domain"/>
    <property type="match status" value="1"/>
</dbReference>
<dbReference type="RefSeq" id="WP_377343627.1">
    <property type="nucleotide sequence ID" value="NZ_JBHLUE010000032.1"/>
</dbReference>
<feature type="domain" description="WYL" evidence="2">
    <location>
        <begin position="140"/>
        <end position="216"/>
    </location>
</feature>
<dbReference type="InterPro" id="IPR036388">
    <property type="entry name" value="WH-like_DNA-bd_sf"/>
</dbReference>
<organism evidence="4 5">
    <name type="scientific">Plantactinospora siamensis</name>
    <dbReference type="NCBI Taxonomy" id="555372"/>
    <lineage>
        <taxon>Bacteria</taxon>
        <taxon>Bacillati</taxon>
        <taxon>Actinomycetota</taxon>
        <taxon>Actinomycetes</taxon>
        <taxon>Micromonosporales</taxon>
        <taxon>Micromonosporaceae</taxon>
        <taxon>Plantactinospora</taxon>
    </lineage>
</organism>
<dbReference type="Pfam" id="PF08279">
    <property type="entry name" value="HTH_11"/>
    <property type="match status" value="1"/>
</dbReference>
<dbReference type="PANTHER" id="PTHR34580:SF1">
    <property type="entry name" value="PROTEIN PAFC"/>
    <property type="match status" value="1"/>
</dbReference>
<evidence type="ECO:0000259" key="3">
    <source>
        <dbReference type="Pfam" id="PF25583"/>
    </source>
</evidence>
<gene>
    <name evidence="4" type="ORF">ACFFHU_29050</name>
</gene>
<dbReference type="InterPro" id="IPR051534">
    <property type="entry name" value="CBASS_pafABC_assoc_protein"/>
</dbReference>
<proteinExistence type="predicted"/>
<evidence type="ECO:0000313" key="4">
    <source>
        <dbReference type="EMBL" id="MFC0568177.1"/>
    </source>
</evidence>
<dbReference type="InterPro" id="IPR057727">
    <property type="entry name" value="WCX_dom"/>
</dbReference>
<dbReference type="Pfam" id="PF25583">
    <property type="entry name" value="WCX"/>
    <property type="match status" value="1"/>
</dbReference>
<accession>A0ABV6P6S4</accession>
<feature type="domain" description="WCX" evidence="3">
    <location>
        <begin position="247"/>
        <end position="328"/>
    </location>
</feature>
<dbReference type="SUPFAM" id="SSF46785">
    <property type="entry name" value="Winged helix' DNA-binding domain"/>
    <property type="match status" value="1"/>
</dbReference>
<evidence type="ECO:0000259" key="2">
    <source>
        <dbReference type="Pfam" id="PF13280"/>
    </source>
</evidence>
<dbReference type="InterPro" id="IPR028349">
    <property type="entry name" value="PafC-like"/>
</dbReference>
<dbReference type="InterPro" id="IPR013196">
    <property type="entry name" value="HTH_11"/>
</dbReference>
<dbReference type="InterPro" id="IPR026881">
    <property type="entry name" value="WYL_dom"/>
</dbReference>
<dbReference type="EMBL" id="JBHLUE010000032">
    <property type="protein sequence ID" value="MFC0568177.1"/>
    <property type="molecule type" value="Genomic_DNA"/>
</dbReference>
<name>A0ABV6P6S4_9ACTN</name>
<dbReference type="InterPro" id="IPR036390">
    <property type="entry name" value="WH_DNA-bd_sf"/>
</dbReference>
<protein>
    <submittedName>
        <fullName evidence="4">Helix-turn-helix transcriptional regulator</fullName>
    </submittedName>
</protein>
<feature type="domain" description="Helix-turn-helix type 11" evidence="1">
    <location>
        <begin position="5"/>
        <end position="60"/>
    </location>
</feature>
<evidence type="ECO:0000259" key="1">
    <source>
        <dbReference type="Pfam" id="PF08279"/>
    </source>
</evidence>
<sequence>MRASRLLSALLLLSARGRLTARQLADELEVSVRTVYRDMAALHAAGIPLYGDAGPAGGYQLLAGYRTRLTGLTAGEAEALFLTGLPGPAAELGLGAVAAAAQLKLQAALPAELRRRAAGLFERFHLDAPGWYSDGDRSAFLAPVAAAVWEQRVLRIRYRRWRAPTDVERTIEPYGIVLKAGRWYLVAAAARAGAAGPDGDEAARTYRVNQILDLTVLDERFERPDFDLAGYWAGHVARFRAGLYRDEAVIRLSPAGRRRLTELMSADVCAAVTRTGGPPDPDGWITATVPIESRIHAETEFLKLGAEVEVLGPADLRDRLAATARALAARYG</sequence>